<dbReference type="STRING" id="1619100.UT34_C0002G0051"/>
<evidence type="ECO:0000313" key="6">
    <source>
        <dbReference type="EMBL" id="KKR05544.1"/>
    </source>
</evidence>
<dbReference type="SUPFAM" id="SSF46785">
    <property type="entry name" value="Winged helix' DNA-binding domain"/>
    <property type="match status" value="1"/>
</dbReference>
<gene>
    <name evidence="6" type="ORF">UT34_C0002G0051</name>
</gene>
<name>A0A0G0MN75_9BACT</name>
<dbReference type="GO" id="GO:0045892">
    <property type="term" value="P:negative regulation of DNA-templated transcription"/>
    <property type="evidence" value="ECO:0007669"/>
    <property type="project" value="TreeGrafter"/>
</dbReference>
<organism evidence="6 7">
    <name type="scientific">candidate division WS6 bacterium GW2011_GWF2_39_15</name>
    <dbReference type="NCBI Taxonomy" id="1619100"/>
    <lineage>
        <taxon>Bacteria</taxon>
        <taxon>Candidatus Dojkabacteria</taxon>
    </lineage>
</organism>
<protein>
    <submittedName>
        <fullName evidence="6">Transcriptional regulator of heat shock protein</fullName>
    </submittedName>
</protein>
<dbReference type="PANTHER" id="PTHR34824">
    <property type="entry name" value="HEAT-INDUCIBLE TRANSCRIPTION REPRESSOR HRCA"/>
    <property type="match status" value="1"/>
</dbReference>
<dbReference type="InterPro" id="IPR002571">
    <property type="entry name" value="HrcA"/>
</dbReference>
<accession>A0A0G0MN75</accession>
<evidence type="ECO:0000256" key="4">
    <source>
        <dbReference type="ARBA" id="ARBA00023163"/>
    </source>
</evidence>
<comment type="caution">
    <text evidence="6">The sequence shown here is derived from an EMBL/GenBank/DDBJ whole genome shotgun (WGS) entry which is preliminary data.</text>
</comment>
<dbReference type="InterPro" id="IPR036388">
    <property type="entry name" value="WH-like_DNA-bd_sf"/>
</dbReference>
<dbReference type="InterPro" id="IPR036390">
    <property type="entry name" value="WH_DNA-bd_sf"/>
</dbReference>
<dbReference type="Gene3D" id="1.10.10.10">
    <property type="entry name" value="Winged helix-like DNA-binding domain superfamily/Winged helix DNA-binding domain"/>
    <property type="match status" value="1"/>
</dbReference>
<sequence length="241" mass="27503">MPISERQKNILMAIIEEFMSNADEIGSVALMKRHNLGVSSATIRSEMVRLMEEGLLEKSHISSGRFPTDQAIRLYVKEIAEKRRMSAVDEVEIRQGIFKVRFSQDQLIKEILDMLVRKCDSAAFFLSDDDRRYYGVSSLMHYEELRNVEILQRVLDVLEDKDILRKIFSKYDTMDVSLLIGAETGIKDLENCSIAFTKVGLLKGRAGHMGIIGSRRLDYSNVMSTLSVIRDSVENSLKGWN</sequence>
<keyword evidence="2" id="KW-0805">Transcription regulation</keyword>
<evidence type="ECO:0000259" key="5">
    <source>
        <dbReference type="Pfam" id="PF01628"/>
    </source>
</evidence>
<dbReference type="PANTHER" id="PTHR34824:SF1">
    <property type="entry name" value="HEAT-INDUCIBLE TRANSCRIPTION REPRESSOR HRCA"/>
    <property type="match status" value="1"/>
</dbReference>
<dbReference type="InterPro" id="IPR021153">
    <property type="entry name" value="HrcA_C"/>
</dbReference>
<feature type="domain" description="Heat-inducible transcription repressor HrcA C-terminal" evidence="5">
    <location>
        <begin position="51"/>
        <end position="223"/>
    </location>
</feature>
<dbReference type="Proteomes" id="UP000034799">
    <property type="component" value="Unassembled WGS sequence"/>
</dbReference>
<dbReference type="GO" id="GO:0003677">
    <property type="term" value="F:DNA binding"/>
    <property type="evidence" value="ECO:0007669"/>
    <property type="project" value="InterPro"/>
</dbReference>
<dbReference type="Pfam" id="PF01628">
    <property type="entry name" value="HrcA"/>
    <property type="match status" value="1"/>
</dbReference>
<dbReference type="AlphaFoldDB" id="A0A0G0MN75"/>
<dbReference type="SUPFAM" id="SSF55781">
    <property type="entry name" value="GAF domain-like"/>
    <property type="match status" value="1"/>
</dbReference>
<evidence type="ECO:0000256" key="3">
    <source>
        <dbReference type="ARBA" id="ARBA00023016"/>
    </source>
</evidence>
<dbReference type="InterPro" id="IPR029016">
    <property type="entry name" value="GAF-like_dom_sf"/>
</dbReference>
<keyword evidence="3 6" id="KW-0346">Stress response</keyword>
<evidence type="ECO:0000256" key="2">
    <source>
        <dbReference type="ARBA" id="ARBA00023015"/>
    </source>
</evidence>
<dbReference type="Gene3D" id="3.30.450.40">
    <property type="match status" value="1"/>
</dbReference>
<dbReference type="PATRIC" id="fig|1619100.3.peg.598"/>
<evidence type="ECO:0000256" key="1">
    <source>
        <dbReference type="ARBA" id="ARBA00022491"/>
    </source>
</evidence>
<proteinExistence type="predicted"/>
<keyword evidence="1" id="KW-0678">Repressor</keyword>
<keyword evidence="4" id="KW-0804">Transcription</keyword>
<dbReference type="EMBL" id="LBWK01000002">
    <property type="protein sequence ID" value="KKR05544.1"/>
    <property type="molecule type" value="Genomic_DNA"/>
</dbReference>
<evidence type="ECO:0000313" key="7">
    <source>
        <dbReference type="Proteomes" id="UP000034799"/>
    </source>
</evidence>
<reference evidence="6 7" key="1">
    <citation type="journal article" date="2015" name="Nature">
        <title>rRNA introns, odd ribosomes, and small enigmatic genomes across a large radiation of phyla.</title>
        <authorList>
            <person name="Brown C.T."/>
            <person name="Hug L.A."/>
            <person name="Thomas B.C."/>
            <person name="Sharon I."/>
            <person name="Castelle C.J."/>
            <person name="Singh A."/>
            <person name="Wilkins M.J."/>
            <person name="Williams K.H."/>
            <person name="Banfield J.F."/>
        </authorList>
    </citation>
    <scope>NUCLEOTIDE SEQUENCE [LARGE SCALE GENOMIC DNA]</scope>
</reference>